<evidence type="ECO:0000256" key="2">
    <source>
        <dbReference type="ARBA" id="ARBA00022737"/>
    </source>
</evidence>
<protein>
    <submittedName>
        <fullName evidence="5">Unannotated protein</fullName>
    </submittedName>
</protein>
<keyword evidence="1" id="KW-0808">Transferase</keyword>
<proteinExistence type="inferred from homology"/>
<dbReference type="CDD" id="cd04301">
    <property type="entry name" value="NAT_SF"/>
    <property type="match status" value="1"/>
</dbReference>
<dbReference type="InterPro" id="IPR050832">
    <property type="entry name" value="Bact_Acetyltransf"/>
</dbReference>
<evidence type="ECO:0000256" key="1">
    <source>
        <dbReference type="ARBA" id="ARBA00022679"/>
    </source>
</evidence>
<keyword evidence="2" id="KW-0677">Repeat</keyword>
<dbReference type="InterPro" id="IPR016181">
    <property type="entry name" value="Acyl_CoA_acyltransferase"/>
</dbReference>
<evidence type="ECO:0000313" key="5">
    <source>
        <dbReference type="EMBL" id="CAB4689101.1"/>
    </source>
</evidence>
<dbReference type="SUPFAM" id="SSF55729">
    <property type="entry name" value="Acyl-CoA N-acyltransferases (Nat)"/>
    <property type="match status" value="1"/>
</dbReference>
<dbReference type="Gene3D" id="3.40.630.30">
    <property type="match status" value="1"/>
</dbReference>
<keyword evidence="3" id="KW-0012">Acyltransferase</keyword>
<feature type="domain" description="N-acetyltransferase" evidence="4">
    <location>
        <begin position="158"/>
        <end position="309"/>
    </location>
</feature>
<sequence>MQSIDVSAHLDATAASAVFDLIGLAEIADGYRPVSDQFWVDLTSTTRNDLLRIRLSESESDSATPIAYAQVSPTATSWSVELVVRPDRRTDLEAIARTMMDAAIAAASAIAREPIELSWLVYSPTLTHEAIAESLGLAPRRRLYQMRRSLPTNLDFTLNTRPFTRGADDDAWLHVNRRAFSWHAEQGQWTHDTLNSRMSEPWFDPTGFLLHERDSRLAGFCWTKIHSDTNPSLGEIYVIAVDPDFHGLGLGRALTLAGLHNMAERGITVGMLFVDADNTGAVALYTKLGFTIHRVDCMYQGTIDSHPNPQGDAR</sequence>
<gene>
    <name evidence="5" type="ORF">UFOPK2366_00648</name>
</gene>
<name>A0A6J6NQQ7_9ZZZZ</name>
<organism evidence="5">
    <name type="scientific">freshwater metagenome</name>
    <dbReference type="NCBI Taxonomy" id="449393"/>
    <lineage>
        <taxon>unclassified sequences</taxon>
        <taxon>metagenomes</taxon>
        <taxon>ecological metagenomes</taxon>
    </lineage>
</organism>
<dbReference type="InterPro" id="IPR017813">
    <property type="entry name" value="Mycothiol_AcTrfase"/>
</dbReference>
<dbReference type="InterPro" id="IPR000182">
    <property type="entry name" value="GNAT_dom"/>
</dbReference>
<dbReference type="PIRSF" id="PIRSF021524">
    <property type="entry name" value="MSH_acetyltransferase"/>
    <property type="match status" value="1"/>
</dbReference>
<evidence type="ECO:0000256" key="3">
    <source>
        <dbReference type="ARBA" id="ARBA00023315"/>
    </source>
</evidence>
<dbReference type="GO" id="GO:0016747">
    <property type="term" value="F:acyltransferase activity, transferring groups other than amino-acyl groups"/>
    <property type="evidence" value="ECO:0007669"/>
    <property type="project" value="InterPro"/>
</dbReference>
<accession>A0A6J6NQQ7</accession>
<dbReference type="Pfam" id="PF00583">
    <property type="entry name" value="Acetyltransf_1"/>
    <property type="match status" value="1"/>
</dbReference>
<dbReference type="NCBIfam" id="TIGR03448">
    <property type="entry name" value="mycothiol_MshD"/>
    <property type="match status" value="1"/>
</dbReference>
<dbReference type="PANTHER" id="PTHR43877">
    <property type="entry name" value="AMINOALKYLPHOSPHONATE N-ACETYLTRANSFERASE-RELATED-RELATED"/>
    <property type="match status" value="1"/>
</dbReference>
<dbReference type="AlphaFoldDB" id="A0A6J6NQQ7"/>
<evidence type="ECO:0000259" key="4">
    <source>
        <dbReference type="PROSITE" id="PS51186"/>
    </source>
</evidence>
<dbReference type="EMBL" id="CAEZXM010000098">
    <property type="protein sequence ID" value="CAB4689101.1"/>
    <property type="molecule type" value="Genomic_DNA"/>
</dbReference>
<reference evidence="5" key="1">
    <citation type="submission" date="2020-05" db="EMBL/GenBank/DDBJ databases">
        <authorList>
            <person name="Chiriac C."/>
            <person name="Salcher M."/>
            <person name="Ghai R."/>
            <person name="Kavagutti S V."/>
        </authorList>
    </citation>
    <scope>NUCLEOTIDE SEQUENCE</scope>
</reference>
<dbReference type="PROSITE" id="PS51186">
    <property type="entry name" value="GNAT"/>
    <property type="match status" value="1"/>
</dbReference>
<dbReference type="HAMAP" id="MF_01698">
    <property type="entry name" value="MshD"/>
    <property type="match status" value="1"/>
</dbReference>